<evidence type="ECO:0000256" key="1">
    <source>
        <dbReference type="SAM" id="SignalP"/>
    </source>
</evidence>
<accession>A0A368RH71</accession>
<sequence length="102" mass="9698">MATGKVGGGRTVALLTVVAVAVAALVPGGSCRPVDAAPAGGGEAERCVHRCARAMLACAAASGCASVRVSTSASRRGGGGGEGSAACGRGCDNEYLGCIDVC</sequence>
<keyword evidence="1" id="KW-0732">Signal</keyword>
<gene>
    <name evidence="2" type="ORF">SETIT_5G439300v2</name>
</gene>
<feature type="chain" id="PRO_5017035072" evidence="1">
    <location>
        <begin position="32"/>
        <end position="102"/>
    </location>
</feature>
<dbReference type="EMBL" id="CM003532">
    <property type="protein sequence ID" value="RCV28900.1"/>
    <property type="molecule type" value="Genomic_DNA"/>
</dbReference>
<evidence type="ECO:0000313" key="2">
    <source>
        <dbReference type="EMBL" id="RCV28900.1"/>
    </source>
</evidence>
<dbReference type="AlphaFoldDB" id="A0A368RH71"/>
<feature type="signal peptide" evidence="1">
    <location>
        <begin position="1"/>
        <end position="31"/>
    </location>
</feature>
<reference evidence="2" key="1">
    <citation type="journal article" date="2012" name="Nat. Biotechnol.">
        <title>Reference genome sequence of the model plant Setaria.</title>
        <authorList>
            <person name="Bennetzen J.L."/>
            <person name="Schmutz J."/>
            <person name="Wang H."/>
            <person name="Percifield R."/>
            <person name="Hawkins J."/>
            <person name="Pontaroli A.C."/>
            <person name="Estep M."/>
            <person name="Feng L."/>
            <person name="Vaughn J.N."/>
            <person name="Grimwood J."/>
            <person name="Jenkins J."/>
            <person name="Barry K."/>
            <person name="Lindquist E."/>
            <person name="Hellsten U."/>
            <person name="Deshpande S."/>
            <person name="Wang X."/>
            <person name="Wu X."/>
            <person name="Mitros T."/>
            <person name="Triplett J."/>
            <person name="Yang X."/>
            <person name="Ye C.Y."/>
            <person name="Mauro-Herrera M."/>
            <person name="Wang L."/>
            <person name="Li P."/>
            <person name="Sharma M."/>
            <person name="Sharma R."/>
            <person name="Ronald P.C."/>
            <person name="Panaud O."/>
            <person name="Kellogg E.A."/>
            <person name="Brutnell T.P."/>
            <person name="Doust A.N."/>
            <person name="Tuskan G.A."/>
            <person name="Rokhsar D."/>
            <person name="Devos K.M."/>
        </authorList>
    </citation>
    <scope>NUCLEOTIDE SEQUENCE [LARGE SCALE GENOMIC DNA]</scope>
    <source>
        <strain evidence="2">Yugu1</strain>
    </source>
</reference>
<organism evidence="2">
    <name type="scientific">Setaria italica</name>
    <name type="common">Foxtail millet</name>
    <name type="synonym">Panicum italicum</name>
    <dbReference type="NCBI Taxonomy" id="4555"/>
    <lineage>
        <taxon>Eukaryota</taxon>
        <taxon>Viridiplantae</taxon>
        <taxon>Streptophyta</taxon>
        <taxon>Embryophyta</taxon>
        <taxon>Tracheophyta</taxon>
        <taxon>Spermatophyta</taxon>
        <taxon>Magnoliopsida</taxon>
        <taxon>Liliopsida</taxon>
        <taxon>Poales</taxon>
        <taxon>Poaceae</taxon>
        <taxon>PACMAD clade</taxon>
        <taxon>Panicoideae</taxon>
        <taxon>Panicodae</taxon>
        <taxon>Paniceae</taxon>
        <taxon>Cenchrinae</taxon>
        <taxon>Setaria</taxon>
    </lineage>
</organism>
<proteinExistence type="predicted"/>
<protein>
    <submittedName>
        <fullName evidence="2">Uncharacterized protein</fullName>
    </submittedName>
</protein>
<reference evidence="2" key="2">
    <citation type="submission" date="2015-07" db="EMBL/GenBank/DDBJ databases">
        <authorList>
            <person name="Noorani M."/>
        </authorList>
    </citation>
    <scope>NUCLEOTIDE SEQUENCE</scope>
    <source>
        <strain evidence="2">Yugu1</strain>
    </source>
</reference>
<name>A0A368RH71_SETIT</name>